<dbReference type="InterPro" id="IPR032508">
    <property type="entry name" value="FecR_C"/>
</dbReference>
<evidence type="ECO:0000256" key="1">
    <source>
        <dbReference type="SAM" id="Phobius"/>
    </source>
</evidence>
<dbReference type="PIRSF" id="PIRSF018266">
    <property type="entry name" value="FecR"/>
    <property type="match status" value="1"/>
</dbReference>
<dbReference type="EMBL" id="QSCR01000012">
    <property type="protein sequence ID" value="RGY18238.1"/>
    <property type="molecule type" value="Genomic_DNA"/>
</dbReference>
<dbReference type="OrthoDB" id="653086at2"/>
<dbReference type="PANTHER" id="PTHR30273:SF2">
    <property type="entry name" value="PROTEIN FECR"/>
    <property type="match status" value="1"/>
</dbReference>
<dbReference type="GO" id="GO:0016989">
    <property type="term" value="F:sigma factor antagonist activity"/>
    <property type="evidence" value="ECO:0007669"/>
    <property type="project" value="TreeGrafter"/>
</dbReference>
<dbReference type="AlphaFoldDB" id="A0A413INP4"/>
<evidence type="ECO:0000259" key="2">
    <source>
        <dbReference type="Pfam" id="PF04773"/>
    </source>
</evidence>
<keyword evidence="1" id="KW-0472">Membrane</keyword>
<reference evidence="4 5" key="1">
    <citation type="submission" date="2018-08" db="EMBL/GenBank/DDBJ databases">
        <title>A genome reference for cultivated species of the human gut microbiota.</title>
        <authorList>
            <person name="Zou Y."/>
            <person name="Xue W."/>
            <person name="Luo G."/>
        </authorList>
    </citation>
    <scope>NUCLEOTIDE SEQUENCE [LARGE SCALE GENOMIC DNA]</scope>
    <source>
        <strain evidence="4 5">OF02-7</strain>
    </source>
</reference>
<gene>
    <name evidence="4" type="ORF">DXA50_08615</name>
</gene>
<dbReference type="RefSeq" id="WP_117774991.1">
    <property type="nucleotide sequence ID" value="NZ_CAUEFF010000011.1"/>
</dbReference>
<dbReference type="PANTHER" id="PTHR30273">
    <property type="entry name" value="PERIPLASMIC SIGNAL SENSOR AND SIGMA FACTOR ACTIVATOR FECR-RELATED"/>
    <property type="match status" value="1"/>
</dbReference>
<dbReference type="Proteomes" id="UP000286063">
    <property type="component" value="Unassembled WGS sequence"/>
</dbReference>
<dbReference type="InterPro" id="IPR012373">
    <property type="entry name" value="Ferrdict_sens_TM"/>
</dbReference>
<feature type="domain" description="Protein FecR C-terminal" evidence="3">
    <location>
        <begin position="303"/>
        <end position="369"/>
    </location>
</feature>
<dbReference type="Pfam" id="PF16344">
    <property type="entry name" value="FecR_C"/>
    <property type="match status" value="1"/>
</dbReference>
<sequence>MIEYTPEDYEFALRILHHREDLTEEEVSRWMDEPEHLELLREMAFVRMSQYEENREEIILGKRRLNRALHGTRRLWVMGSVAASILIILGGLFQIGMIGGRLRGSTEVAAITPGSNKAQLILSDGAIVDLHAAVRQLPLSVIGIIRNDSLEGLKYSGNVGMKEEYNVLQTPVGGFYHLELSDGTRVWLNACSELRYPVSFVRKERRVMLKGEAYFQVSRDSSRPFYVQTSRQNIRVLGTSFNVRSYPADQEYTTLESGRVSVHCLGQDCLLRPGEQLRLSDTSVVIVPVRSENYIGWKNQCWVYDNCMLKEVFKDLERWYNVQIELEDESIGLRHFTGNFRRYDNINTVLEMIGLVAHVKYKVEGREIVFSWK</sequence>
<dbReference type="InterPro" id="IPR006860">
    <property type="entry name" value="FecR"/>
</dbReference>
<feature type="transmembrane region" description="Helical" evidence="1">
    <location>
        <begin position="75"/>
        <end position="93"/>
    </location>
</feature>
<evidence type="ECO:0000313" key="5">
    <source>
        <dbReference type="Proteomes" id="UP000286063"/>
    </source>
</evidence>
<evidence type="ECO:0000259" key="3">
    <source>
        <dbReference type="Pfam" id="PF16344"/>
    </source>
</evidence>
<dbReference type="Gene3D" id="2.60.120.1440">
    <property type="match status" value="1"/>
</dbReference>
<evidence type="ECO:0000313" key="4">
    <source>
        <dbReference type="EMBL" id="RGY18238.1"/>
    </source>
</evidence>
<dbReference type="Pfam" id="PF04773">
    <property type="entry name" value="FecR"/>
    <property type="match status" value="1"/>
</dbReference>
<keyword evidence="1" id="KW-0812">Transmembrane</keyword>
<dbReference type="Gene3D" id="3.55.50.30">
    <property type="match status" value="1"/>
</dbReference>
<feature type="domain" description="FecR protein" evidence="2">
    <location>
        <begin position="167"/>
        <end position="260"/>
    </location>
</feature>
<proteinExistence type="predicted"/>
<organism evidence="4 5">
    <name type="scientific">Butyricimonas virosa</name>
    <dbReference type="NCBI Taxonomy" id="544645"/>
    <lineage>
        <taxon>Bacteria</taxon>
        <taxon>Pseudomonadati</taxon>
        <taxon>Bacteroidota</taxon>
        <taxon>Bacteroidia</taxon>
        <taxon>Bacteroidales</taxon>
        <taxon>Odoribacteraceae</taxon>
        <taxon>Butyricimonas</taxon>
    </lineage>
</organism>
<comment type="caution">
    <text evidence="4">The sequence shown here is derived from an EMBL/GenBank/DDBJ whole genome shotgun (WGS) entry which is preliminary data.</text>
</comment>
<keyword evidence="1" id="KW-1133">Transmembrane helix</keyword>
<accession>A0A413INP4</accession>
<name>A0A413INP4_9BACT</name>
<protein>
    <submittedName>
        <fullName evidence="4">DUF4974 domain-containing protein</fullName>
    </submittedName>
</protein>